<gene>
    <name evidence="1" type="ORF">EI42_03679</name>
</gene>
<dbReference type="Proteomes" id="UP000248806">
    <property type="component" value="Unassembled WGS sequence"/>
</dbReference>
<sequence>MTILKREHSAKRPATVTLGVIDRAGTTEVIFAFLVLAAQARPR</sequence>
<accession>A0A326U4W0</accession>
<protein>
    <submittedName>
        <fullName evidence="1">Uncharacterized protein</fullName>
    </submittedName>
</protein>
<reference evidence="1 2" key="1">
    <citation type="submission" date="2018-06" db="EMBL/GenBank/DDBJ databases">
        <title>Genomic Encyclopedia of Archaeal and Bacterial Type Strains, Phase II (KMG-II): from individual species to whole genera.</title>
        <authorList>
            <person name="Goeker M."/>
        </authorList>
    </citation>
    <scope>NUCLEOTIDE SEQUENCE [LARGE SCALE GENOMIC DNA]</scope>
    <source>
        <strain evidence="1 2">ATCC BAA-1881</strain>
    </source>
</reference>
<evidence type="ECO:0000313" key="2">
    <source>
        <dbReference type="Proteomes" id="UP000248806"/>
    </source>
</evidence>
<comment type="caution">
    <text evidence="1">The sequence shown here is derived from an EMBL/GenBank/DDBJ whole genome shotgun (WGS) entry which is preliminary data.</text>
</comment>
<evidence type="ECO:0000313" key="1">
    <source>
        <dbReference type="EMBL" id="PZW27116.1"/>
    </source>
</evidence>
<dbReference type="AlphaFoldDB" id="A0A326U4W0"/>
<name>A0A326U4W0_THEHA</name>
<keyword evidence="2" id="KW-1185">Reference proteome</keyword>
<dbReference type="RefSeq" id="WP_281279012.1">
    <property type="nucleotide sequence ID" value="NZ_BIFX01000002.1"/>
</dbReference>
<dbReference type="EMBL" id="QKUF01000013">
    <property type="protein sequence ID" value="PZW27116.1"/>
    <property type="molecule type" value="Genomic_DNA"/>
</dbReference>
<proteinExistence type="predicted"/>
<organism evidence="1 2">
    <name type="scientific">Thermosporothrix hazakensis</name>
    <dbReference type="NCBI Taxonomy" id="644383"/>
    <lineage>
        <taxon>Bacteria</taxon>
        <taxon>Bacillati</taxon>
        <taxon>Chloroflexota</taxon>
        <taxon>Ktedonobacteria</taxon>
        <taxon>Ktedonobacterales</taxon>
        <taxon>Thermosporotrichaceae</taxon>
        <taxon>Thermosporothrix</taxon>
    </lineage>
</organism>